<gene>
    <name evidence="5" type="ORF">TR97802</name>
</gene>
<name>A0A0X3NPS3_SCHSO</name>
<evidence type="ECO:0000256" key="1">
    <source>
        <dbReference type="ARBA" id="ARBA00006750"/>
    </source>
</evidence>
<sequence>MYNMNAFNSPSPSPCMSSNSVDATKLEFHQGLPNCQTGSSPPQDSHMKNTITDALHHFPLASIPQGRELVFPVHRDTNTGQQNAEVPCPPSEPLITCQAVPECFATATVANNSNHCSYNENRTSTDYEDALDVFTTSFKDSLDLLDGEKPKRAPFDVTATVSVNNKAAVKPTESPELSSCRSSCQTTDTSSCSGQSGTDPGVNAGGDLAATTATAAAAAATNGIREFVKPVSPAPVAASLSRFSNSNTATSPSAVGPPSRPHGILGRLRFFSQSQDRPRRHSEESATGFPFGTSISPEEIPSWCPDVVNPLSLPKAKKLLSTRLAFAEKSILRKTSHLHETTREGSQKSRSRWLSGLYHSGEFNPFGSVTSSDFVPDLARSAPDQELMTACDADVMDELLGAVNIVVARQNQWCPASERSTLQVTKAAQSSTHLFICKSVDEKCFASEDVYISRGVGSFDEESAFPVFFKHSTCYDIMPKSAKLLILDSALPIRKAIQSLTDHALDAAPVWSSRLQTYTHLLTQDLCLRLLAQVFPNEKPDTTESPPECNPGADINYWEGKTLGSVLKTFNAWARTEDFSFQAETPCVVTPQQHLHRVAQLLTVGVPVMKRSQSSSVSKQMTGTSMVQNSASNRSPTYHLGVESEDSQSQRIVPPPRHIIIADLAGSGNLLGILTSDRLLAYLRVRMRNLPNPSLLKMQVGDIIAVRWGERSWPVGGPHTSPSSRFSCA</sequence>
<evidence type="ECO:0000256" key="3">
    <source>
        <dbReference type="ARBA" id="ARBA00023122"/>
    </source>
</evidence>
<evidence type="ECO:0000313" key="5">
    <source>
        <dbReference type="EMBL" id="JAP41849.1"/>
    </source>
</evidence>
<dbReference type="AlphaFoldDB" id="A0A0X3NPS3"/>
<accession>A0A0X3NPS3</accession>
<protein>
    <recommendedName>
        <fullName evidence="6">CBS domain-containing protein</fullName>
    </recommendedName>
</protein>
<evidence type="ECO:0008006" key="6">
    <source>
        <dbReference type="Google" id="ProtNLM"/>
    </source>
</evidence>
<dbReference type="SUPFAM" id="SSF54631">
    <property type="entry name" value="CBS-domain pair"/>
    <property type="match status" value="1"/>
</dbReference>
<proteinExistence type="inferred from homology"/>
<keyword evidence="3" id="KW-0129">CBS domain</keyword>
<dbReference type="EMBL" id="GEEE01021376">
    <property type="protein sequence ID" value="JAP41849.1"/>
    <property type="molecule type" value="Transcribed_RNA"/>
</dbReference>
<comment type="similarity">
    <text evidence="1">Belongs to the 5'-AMP-activated protein kinase gamma subunit family.</text>
</comment>
<keyword evidence="2" id="KW-0677">Repeat</keyword>
<reference evidence="5" key="1">
    <citation type="submission" date="2016-01" db="EMBL/GenBank/DDBJ databases">
        <title>Reference transcriptome for the parasite Schistocephalus solidus: insights into the molecular evolution of parasitism.</title>
        <authorList>
            <person name="Hebert F.O."/>
            <person name="Grambauer S."/>
            <person name="Barber I."/>
            <person name="Landry C.R."/>
            <person name="Aubin-Horth N."/>
        </authorList>
    </citation>
    <scope>NUCLEOTIDE SEQUENCE</scope>
</reference>
<feature type="region of interest" description="Disordered" evidence="4">
    <location>
        <begin position="613"/>
        <end position="649"/>
    </location>
</feature>
<evidence type="ECO:0000256" key="4">
    <source>
        <dbReference type="SAM" id="MobiDB-lite"/>
    </source>
</evidence>
<dbReference type="Gene3D" id="3.10.580.10">
    <property type="entry name" value="CBS-domain"/>
    <property type="match status" value="1"/>
</dbReference>
<dbReference type="InterPro" id="IPR050511">
    <property type="entry name" value="AMPK_gamma/SDS23_families"/>
</dbReference>
<organism evidence="5">
    <name type="scientific">Schistocephalus solidus</name>
    <name type="common">Tapeworm</name>
    <dbReference type="NCBI Taxonomy" id="70667"/>
    <lineage>
        <taxon>Eukaryota</taxon>
        <taxon>Metazoa</taxon>
        <taxon>Spiralia</taxon>
        <taxon>Lophotrochozoa</taxon>
        <taxon>Platyhelminthes</taxon>
        <taxon>Cestoda</taxon>
        <taxon>Eucestoda</taxon>
        <taxon>Diphyllobothriidea</taxon>
        <taxon>Diphyllobothriidae</taxon>
        <taxon>Schistocephalus</taxon>
    </lineage>
</organism>
<feature type="non-terminal residue" evidence="5">
    <location>
        <position position="729"/>
    </location>
</feature>
<feature type="compositionally biased region" description="Polar residues" evidence="4">
    <location>
        <begin position="613"/>
        <end position="636"/>
    </location>
</feature>
<feature type="region of interest" description="Disordered" evidence="4">
    <location>
        <begin position="273"/>
        <end position="292"/>
    </location>
</feature>
<dbReference type="InterPro" id="IPR046342">
    <property type="entry name" value="CBS_dom_sf"/>
</dbReference>
<evidence type="ECO:0000256" key="2">
    <source>
        <dbReference type="ARBA" id="ARBA00022737"/>
    </source>
</evidence>
<dbReference type="PANTHER" id="PTHR13780">
    <property type="entry name" value="AMP-ACTIVATED PROTEIN KINASE, GAMMA REGULATORY SUBUNIT"/>
    <property type="match status" value="1"/>
</dbReference>
<dbReference type="PANTHER" id="PTHR13780:SF35">
    <property type="entry name" value="LD22662P"/>
    <property type="match status" value="1"/>
</dbReference>